<dbReference type="GO" id="GO:0005525">
    <property type="term" value="F:GTP binding"/>
    <property type="evidence" value="ECO:0007669"/>
    <property type="project" value="InterPro"/>
</dbReference>
<sequence>MFAKLFGGKAAEAAGDGASPKEKKGDQSNDPETSPQKKDEAVASHISKMDSLIRRKLHGTGAQYNMKVVIRGERGVGKSTLWRRLQGLPYEEKYTPTPEIQTTTINNWVYRGSRDVVKVEVWDVVDKGLAQGGKGRVPEGEDLEDVVAGLPPDHGSGGGGRSLAVLDAGVVNVYQGASAIIFVVDPYRPETLDKVEKGLAEAPVDLPTVVLLNFRDKLEEDAVAKASQKSGTSTTPASAAAAATAAMASTQSPAASAAEAAADPSPGDGDASTAVGPSSGTESVATAAAVGASEGFDSASSAVDGGGGKGGAWDHVVTLETARLMMDRVKEADEAAGRGAGRRVSLFDCSMKNCFGLRVLYTYLNVPFLELKRKSLLQQAQMASERLEKEYQELAGFIGGHSYGNYMQHLRASDVDPTAGRSAPAAPPGRPSIASMPAAGEAASLERRGSIDSHGGGGRKEKKSKHHKDKDKSKKKDKHRHKSSKSKKDGREEAAPEYGGRVTDAKNFAPVTKKTATDELADFFGESSEGDSDEGLRERRKVVKAINPSALANASAARADDATDSDEMPAPRTSRLKRVTAPTKPIARPPSTAQPLQSSIGVAASSRHQRPSLNDTKASSVAKVTGDVKGKEDVEEEPSAVRDTENDAAEEMEESELARTAHEEEKGDGAEGEQGVAAHGEGTKPVAAGNESGDDADGVSEGKVLSEADTAAAAVAAVVADPSITAGDGTAEGGGGETGGNQGVQAEEEHSQAAGEGHGSADGQDHDEGRKELSRGREQAAGAVRKEELEAEAETAAEQKDATPAKVSSSPAAKVSPVAGKDPPPAHLSRDTSDTEAKENPQEADEHGTAGDDTVVTVDQATDAGDDGDNYTGVPPQADAASEEVGPSAEVDDDIVSYSADTAVDQEAVTVQRNAGDEHLANGDSGPEQEVAAVPEIERAEVDDAVVDEHDETGARGQELSGGESGGELGADVGREAAVVRKMEGSGIDDEPGAKAPEPAVTINDDYIGEGSLGGPVAEDFFAEDVSSGEDDLYPGTATAAGGEVVSAERGVADGDDGAPAGDHPPSPRIIATSFEAAPGGNEKRLGFPPSPVATQRKEAAAVGAAAASGDVGLSEAAKAAVEAALASAQSSSARRSSRSSRKTDDSSSKSRKKKKSHKERRRKDGGSKSGGEDGARIVGGRRSGSVGPSDVDSGEKLSSSKRHHRKSAV</sequence>
<feature type="region of interest" description="Disordered" evidence="1">
    <location>
        <begin position="254"/>
        <end position="280"/>
    </location>
</feature>
<feature type="compositionally biased region" description="Polar residues" evidence="1">
    <location>
        <begin position="591"/>
        <end position="600"/>
    </location>
</feature>
<feature type="compositionally biased region" description="Low complexity" evidence="1">
    <location>
        <begin position="804"/>
        <end position="819"/>
    </location>
</feature>
<name>D8LBT7_ECTSI</name>
<keyword evidence="3" id="KW-1185">Reference proteome</keyword>
<dbReference type="EMBL" id="FN647682">
    <property type="protein sequence ID" value="CBN76796.1"/>
    <property type="molecule type" value="Genomic_DNA"/>
</dbReference>
<dbReference type="InterPro" id="IPR027417">
    <property type="entry name" value="P-loop_NTPase"/>
</dbReference>
<dbReference type="SUPFAM" id="SSF52540">
    <property type="entry name" value="P-loop containing nucleoside triphosphate hydrolases"/>
    <property type="match status" value="1"/>
</dbReference>
<feature type="region of interest" description="Disordered" evidence="1">
    <location>
        <begin position="415"/>
        <end position="704"/>
    </location>
</feature>
<dbReference type="PANTHER" id="PTHR14932:SF1">
    <property type="entry name" value="RAB-LIKE PROTEIN 6"/>
    <property type="match status" value="1"/>
</dbReference>
<accession>D8LBT7</accession>
<feature type="compositionally biased region" description="Basic residues" evidence="1">
    <location>
        <begin position="1150"/>
        <end position="1162"/>
    </location>
</feature>
<feature type="compositionally biased region" description="Low complexity" evidence="1">
    <location>
        <begin position="1177"/>
        <end position="1192"/>
    </location>
</feature>
<feature type="compositionally biased region" description="Acidic residues" evidence="1">
    <location>
        <begin position="646"/>
        <end position="655"/>
    </location>
</feature>
<dbReference type="InterPro" id="IPR040385">
    <property type="entry name" value="RABL6"/>
</dbReference>
<feature type="compositionally biased region" description="Low complexity" evidence="1">
    <location>
        <begin position="7"/>
        <end position="18"/>
    </location>
</feature>
<feature type="region of interest" description="Disordered" evidence="1">
    <location>
        <begin position="1"/>
        <end position="44"/>
    </location>
</feature>
<proteinExistence type="predicted"/>
<dbReference type="Proteomes" id="UP000002630">
    <property type="component" value="Linkage Group LG01"/>
</dbReference>
<feature type="compositionally biased region" description="Low complexity" evidence="1">
    <location>
        <begin position="1115"/>
        <end position="1135"/>
    </location>
</feature>
<feature type="compositionally biased region" description="Basic and acidic residues" evidence="1">
    <location>
        <begin position="763"/>
        <end position="788"/>
    </location>
</feature>
<feature type="compositionally biased region" description="Basic residues" evidence="1">
    <location>
        <begin position="460"/>
        <end position="485"/>
    </location>
</feature>
<feature type="region of interest" description="Disordered" evidence="1">
    <location>
        <begin position="950"/>
        <end position="971"/>
    </location>
</feature>
<feature type="compositionally biased region" description="Low complexity" evidence="1">
    <location>
        <begin position="851"/>
        <end position="863"/>
    </location>
</feature>
<feature type="compositionally biased region" description="Gly residues" evidence="1">
    <location>
        <begin position="730"/>
        <end position="742"/>
    </location>
</feature>
<dbReference type="GO" id="GO:0005829">
    <property type="term" value="C:cytosol"/>
    <property type="evidence" value="ECO:0007669"/>
    <property type="project" value="TreeGrafter"/>
</dbReference>
<reference evidence="2 3" key="1">
    <citation type="journal article" date="2010" name="Nature">
        <title>The Ectocarpus genome and the independent evolution of multicellularity in brown algae.</title>
        <authorList>
            <person name="Cock J.M."/>
            <person name="Sterck L."/>
            <person name="Rouze P."/>
            <person name="Scornet D."/>
            <person name="Allen A.E."/>
            <person name="Amoutzias G."/>
            <person name="Anthouard V."/>
            <person name="Artiguenave F."/>
            <person name="Aury J.M."/>
            <person name="Badger J.H."/>
            <person name="Beszteri B."/>
            <person name="Billiau K."/>
            <person name="Bonnet E."/>
            <person name="Bothwell J.H."/>
            <person name="Bowler C."/>
            <person name="Boyen C."/>
            <person name="Brownlee C."/>
            <person name="Carrano C.J."/>
            <person name="Charrier B."/>
            <person name="Cho G.Y."/>
            <person name="Coelho S.M."/>
            <person name="Collen J."/>
            <person name="Corre E."/>
            <person name="Da Silva C."/>
            <person name="Delage L."/>
            <person name="Delaroque N."/>
            <person name="Dittami S.M."/>
            <person name="Doulbeau S."/>
            <person name="Elias M."/>
            <person name="Farnham G."/>
            <person name="Gachon C.M."/>
            <person name="Gschloessl B."/>
            <person name="Heesch S."/>
            <person name="Jabbari K."/>
            <person name="Jubin C."/>
            <person name="Kawai H."/>
            <person name="Kimura K."/>
            <person name="Kloareg B."/>
            <person name="Kupper F.C."/>
            <person name="Lang D."/>
            <person name="Le Bail A."/>
            <person name="Leblanc C."/>
            <person name="Lerouge P."/>
            <person name="Lohr M."/>
            <person name="Lopez P.J."/>
            <person name="Martens C."/>
            <person name="Maumus F."/>
            <person name="Michel G."/>
            <person name="Miranda-Saavedra D."/>
            <person name="Morales J."/>
            <person name="Moreau H."/>
            <person name="Motomura T."/>
            <person name="Nagasato C."/>
            <person name="Napoli C.A."/>
            <person name="Nelson D.R."/>
            <person name="Nyvall-Collen P."/>
            <person name="Peters A.F."/>
            <person name="Pommier C."/>
            <person name="Potin P."/>
            <person name="Poulain J."/>
            <person name="Quesneville H."/>
            <person name="Read B."/>
            <person name="Rensing S.A."/>
            <person name="Ritter A."/>
            <person name="Rousvoal S."/>
            <person name="Samanta M."/>
            <person name="Samson G."/>
            <person name="Schroeder D.C."/>
            <person name="Segurens B."/>
            <person name="Strittmatter M."/>
            <person name="Tonon T."/>
            <person name="Tregear J.W."/>
            <person name="Valentin K."/>
            <person name="von Dassow P."/>
            <person name="Yamagishi T."/>
            <person name="Van de Peer Y."/>
            <person name="Wincker P."/>
        </authorList>
    </citation>
    <scope>NUCLEOTIDE SEQUENCE [LARGE SCALE GENOMIC DNA]</scope>
    <source>
        <strain evidence="3">Ec32 / CCAP1310/4</strain>
    </source>
</reference>
<dbReference type="EMBL" id="FN649726">
    <property type="protein sequence ID" value="CBN76796.1"/>
    <property type="molecule type" value="Genomic_DNA"/>
</dbReference>
<feature type="compositionally biased region" description="Acidic residues" evidence="1">
    <location>
        <begin position="1021"/>
        <end position="1033"/>
    </location>
</feature>
<dbReference type="CDD" id="cd00882">
    <property type="entry name" value="Ras_like_GTPase"/>
    <property type="match status" value="1"/>
</dbReference>
<feature type="compositionally biased region" description="Basic and acidic residues" evidence="1">
    <location>
        <begin position="828"/>
        <end position="850"/>
    </location>
</feature>
<dbReference type="AlphaFoldDB" id="D8LBT7"/>
<feature type="compositionally biased region" description="Basic and acidic residues" evidence="1">
    <location>
        <begin position="35"/>
        <end position="44"/>
    </location>
</feature>
<evidence type="ECO:0000313" key="2">
    <source>
        <dbReference type="EMBL" id="CBN76796.1"/>
    </source>
</evidence>
<feature type="compositionally biased region" description="Low complexity" evidence="1">
    <location>
        <begin position="254"/>
        <end position="272"/>
    </location>
</feature>
<feature type="region of interest" description="Disordered" evidence="1">
    <location>
        <begin position="984"/>
        <end position="1210"/>
    </location>
</feature>
<evidence type="ECO:0000256" key="1">
    <source>
        <dbReference type="SAM" id="MobiDB-lite"/>
    </source>
</evidence>
<dbReference type="GO" id="GO:0005634">
    <property type="term" value="C:nucleus"/>
    <property type="evidence" value="ECO:0007669"/>
    <property type="project" value="TreeGrafter"/>
</dbReference>
<feature type="compositionally biased region" description="Basic residues" evidence="1">
    <location>
        <begin position="1200"/>
        <end position="1210"/>
    </location>
</feature>
<dbReference type="InParanoid" id="D8LBT7"/>
<dbReference type="Gene3D" id="3.40.50.300">
    <property type="entry name" value="P-loop containing nucleotide triphosphate hydrolases"/>
    <property type="match status" value="1"/>
</dbReference>
<feature type="compositionally biased region" description="Basic and acidic residues" evidence="1">
    <location>
        <begin position="1163"/>
        <end position="1176"/>
    </location>
</feature>
<protein>
    <submittedName>
        <fullName evidence="2">RBEL1, Ras superfamily GTPase</fullName>
    </submittedName>
</protein>
<dbReference type="OrthoDB" id="207081at2759"/>
<organism evidence="2 3">
    <name type="scientific">Ectocarpus siliculosus</name>
    <name type="common">Brown alga</name>
    <name type="synonym">Conferva siliculosa</name>
    <dbReference type="NCBI Taxonomy" id="2880"/>
    <lineage>
        <taxon>Eukaryota</taxon>
        <taxon>Sar</taxon>
        <taxon>Stramenopiles</taxon>
        <taxon>Ochrophyta</taxon>
        <taxon>PX clade</taxon>
        <taxon>Phaeophyceae</taxon>
        <taxon>Ectocarpales</taxon>
        <taxon>Ectocarpaceae</taxon>
        <taxon>Ectocarpus</taxon>
    </lineage>
</organism>
<evidence type="ECO:0000313" key="3">
    <source>
        <dbReference type="Proteomes" id="UP000002630"/>
    </source>
</evidence>
<feature type="compositionally biased region" description="Low complexity" evidence="1">
    <location>
        <begin position="720"/>
        <end position="729"/>
    </location>
</feature>
<feature type="compositionally biased region" description="Basic and acidic residues" evidence="1">
    <location>
        <begin position="656"/>
        <end position="669"/>
    </location>
</feature>
<feature type="region of interest" description="Disordered" evidence="1">
    <location>
        <begin position="720"/>
        <end position="891"/>
    </location>
</feature>
<gene>
    <name evidence="2" type="primary">RBEL1</name>
    <name evidence="2" type="ORF">Esi_0000_0639</name>
</gene>
<dbReference type="STRING" id="2880.D8LBT7"/>
<dbReference type="eggNOG" id="KOG0084">
    <property type="taxonomic scope" value="Eukaryota"/>
</dbReference>
<dbReference type="PANTHER" id="PTHR14932">
    <property type="entry name" value="RAS GTPASE-RELATED"/>
    <property type="match status" value="1"/>
</dbReference>